<sequence>MITQKILKENIEKIIKNCGYFINKYLTKNNQQVQTNKLVKLSNKQLKLKIQKSLASFLQQSKEDKKQILISLKDQLQTDNVKLQTLQESNNENNCKNFLGNAKILNSIQSKSVKASISDLDEQNDLQLDYFRNQKQFKKLKSQNPNELLKQDSKQQEEESQKFMTHLLTLSPVSSNQQPIIQNLDQLTKQDDQIYDKNTQPLDSQSQNNFKIDCNNFNIQEETDIHIEEQNNLQLKSLHRQFNQKELQKYSKQSKKLNIKSQQLPQNFQEQQVQNKSLDRSFSINTINSNLEKQN</sequence>
<dbReference type="Proteomes" id="UP000009168">
    <property type="component" value="Unassembled WGS sequence"/>
</dbReference>
<keyword evidence="2" id="KW-1185">Reference proteome</keyword>
<dbReference type="EMBL" id="GG662781">
    <property type="protein sequence ID" value="EAR91482.3"/>
    <property type="molecule type" value="Genomic_DNA"/>
</dbReference>
<dbReference type="AlphaFoldDB" id="Q232D0"/>
<dbReference type="HOGENOM" id="CLU_001085_1_0_1"/>
<proteinExistence type="predicted"/>
<gene>
    <name evidence="1" type="ORF">TTHERM_00597640</name>
</gene>
<dbReference type="KEGG" id="tet:TTHERM_00597640"/>
<name>Q232D0_TETTS</name>
<protein>
    <submittedName>
        <fullName evidence="1">Uncharacterized protein</fullName>
    </submittedName>
</protein>
<dbReference type="RefSeq" id="XP_001011727.3">
    <property type="nucleotide sequence ID" value="XM_001011727.3"/>
</dbReference>
<evidence type="ECO:0000313" key="2">
    <source>
        <dbReference type="Proteomes" id="UP000009168"/>
    </source>
</evidence>
<organism evidence="1 2">
    <name type="scientific">Tetrahymena thermophila (strain SB210)</name>
    <dbReference type="NCBI Taxonomy" id="312017"/>
    <lineage>
        <taxon>Eukaryota</taxon>
        <taxon>Sar</taxon>
        <taxon>Alveolata</taxon>
        <taxon>Ciliophora</taxon>
        <taxon>Intramacronucleata</taxon>
        <taxon>Oligohymenophorea</taxon>
        <taxon>Hymenostomatida</taxon>
        <taxon>Tetrahymenina</taxon>
        <taxon>Tetrahymenidae</taxon>
        <taxon>Tetrahymena</taxon>
    </lineage>
</organism>
<evidence type="ECO:0000313" key="1">
    <source>
        <dbReference type="EMBL" id="EAR91482.3"/>
    </source>
</evidence>
<accession>Q232D0</accession>
<dbReference type="InParanoid" id="Q232D0"/>
<dbReference type="GeneID" id="7834116"/>
<reference evidence="2" key="1">
    <citation type="journal article" date="2006" name="PLoS Biol.">
        <title>Macronuclear genome sequence of the ciliate Tetrahymena thermophila, a model eukaryote.</title>
        <authorList>
            <person name="Eisen J.A."/>
            <person name="Coyne R.S."/>
            <person name="Wu M."/>
            <person name="Wu D."/>
            <person name="Thiagarajan M."/>
            <person name="Wortman J.R."/>
            <person name="Badger J.H."/>
            <person name="Ren Q."/>
            <person name="Amedeo P."/>
            <person name="Jones K.M."/>
            <person name="Tallon L.J."/>
            <person name="Delcher A.L."/>
            <person name="Salzberg S.L."/>
            <person name="Silva J.C."/>
            <person name="Haas B.J."/>
            <person name="Majoros W.H."/>
            <person name="Farzad M."/>
            <person name="Carlton J.M."/>
            <person name="Smith R.K. Jr."/>
            <person name="Garg J."/>
            <person name="Pearlman R.E."/>
            <person name="Karrer K.M."/>
            <person name="Sun L."/>
            <person name="Manning G."/>
            <person name="Elde N.C."/>
            <person name="Turkewitz A.P."/>
            <person name="Asai D.J."/>
            <person name="Wilkes D.E."/>
            <person name="Wang Y."/>
            <person name="Cai H."/>
            <person name="Collins K."/>
            <person name="Stewart B.A."/>
            <person name="Lee S.R."/>
            <person name="Wilamowska K."/>
            <person name="Weinberg Z."/>
            <person name="Ruzzo W.L."/>
            <person name="Wloga D."/>
            <person name="Gaertig J."/>
            <person name="Frankel J."/>
            <person name="Tsao C.-C."/>
            <person name="Gorovsky M.A."/>
            <person name="Keeling P.J."/>
            <person name="Waller R.F."/>
            <person name="Patron N.J."/>
            <person name="Cherry J.M."/>
            <person name="Stover N.A."/>
            <person name="Krieger C.J."/>
            <person name="del Toro C."/>
            <person name="Ryder H.F."/>
            <person name="Williamson S.C."/>
            <person name="Barbeau R.A."/>
            <person name="Hamilton E.P."/>
            <person name="Orias E."/>
        </authorList>
    </citation>
    <scope>NUCLEOTIDE SEQUENCE [LARGE SCALE GENOMIC DNA]</scope>
    <source>
        <strain evidence="2">SB210</strain>
    </source>
</reference>